<evidence type="ECO:0000313" key="1">
    <source>
        <dbReference type="EMBL" id="KAK7387694.1"/>
    </source>
</evidence>
<dbReference type="Proteomes" id="UP001386955">
    <property type="component" value="Unassembled WGS sequence"/>
</dbReference>
<name>A0AAN9S1Q2_PSOTE</name>
<sequence length="85" mass="9200">MASQMLIPFFLMPSPAPLPPNLAFGSPLQSPNPPSPPLGLLGEAGECGYGFEEGLGFRKRKRKRIVQKKDMAIYNAIDASVSVRV</sequence>
<reference evidence="1 2" key="1">
    <citation type="submission" date="2024-01" db="EMBL/GenBank/DDBJ databases">
        <title>The genomes of 5 underutilized Papilionoideae crops provide insights into root nodulation and disease resistanc.</title>
        <authorList>
            <person name="Jiang F."/>
        </authorList>
    </citation>
    <scope>NUCLEOTIDE SEQUENCE [LARGE SCALE GENOMIC DNA]</scope>
    <source>
        <strain evidence="1">DUOXIRENSHENG_FW03</strain>
        <tissue evidence="1">Leaves</tissue>
    </source>
</reference>
<gene>
    <name evidence="1" type="ORF">VNO78_22484</name>
</gene>
<dbReference type="EMBL" id="JAYMYS010000006">
    <property type="protein sequence ID" value="KAK7387694.1"/>
    <property type="molecule type" value="Genomic_DNA"/>
</dbReference>
<keyword evidence="2" id="KW-1185">Reference proteome</keyword>
<proteinExistence type="predicted"/>
<protein>
    <submittedName>
        <fullName evidence="1">Uncharacterized protein</fullName>
    </submittedName>
</protein>
<accession>A0AAN9S1Q2</accession>
<organism evidence="1 2">
    <name type="scientific">Psophocarpus tetragonolobus</name>
    <name type="common">Winged bean</name>
    <name type="synonym">Dolichos tetragonolobus</name>
    <dbReference type="NCBI Taxonomy" id="3891"/>
    <lineage>
        <taxon>Eukaryota</taxon>
        <taxon>Viridiplantae</taxon>
        <taxon>Streptophyta</taxon>
        <taxon>Embryophyta</taxon>
        <taxon>Tracheophyta</taxon>
        <taxon>Spermatophyta</taxon>
        <taxon>Magnoliopsida</taxon>
        <taxon>eudicotyledons</taxon>
        <taxon>Gunneridae</taxon>
        <taxon>Pentapetalae</taxon>
        <taxon>rosids</taxon>
        <taxon>fabids</taxon>
        <taxon>Fabales</taxon>
        <taxon>Fabaceae</taxon>
        <taxon>Papilionoideae</taxon>
        <taxon>50 kb inversion clade</taxon>
        <taxon>NPAAA clade</taxon>
        <taxon>indigoferoid/millettioid clade</taxon>
        <taxon>Phaseoleae</taxon>
        <taxon>Psophocarpus</taxon>
    </lineage>
</organism>
<evidence type="ECO:0000313" key="2">
    <source>
        <dbReference type="Proteomes" id="UP001386955"/>
    </source>
</evidence>
<dbReference type="AlphaFoldDB" id="A0AAN9S1Q2"/>
<comment type="caution">
    <text evidence="1">The sequence shown here is derived from an EMBL/GenBank/DDBJ whole genome shotgun (WGS) entry which is preliminary data.</text>
</comment>